<feature type="transmembrane region" description="Helical" evidence="1">
    <location>
        <begin position="12"/>
        <end position="33"/>
    </location>
</feature>
<sequence>MENKKNTPSKGVVIAIGVIISLIIFYFILMAIFPDLFESLNTGEAQPVTN</sequence>
<dbReference type="KEGG" id="ctak:4412677_00750"/>
<dbReference type="EMBL" id="LT906465">
    <property type="protein sequence ID" value="SNV38139.1"/>
    <property type="molecule type" value="Genomic_DNA"/>
</dbReference>
<organism evidence="2 3">
    <name type="scientific">Chryseobacterium taklimakanense</name>
    <dbReference type="NCBI Taxonomy" id="536441"/>
    <lineage>
        <taxon>Bacteria</taxon>
        <taxon>Pseudomonadati</taxon>
        <taxon>Bacteroidota</taxon>
        <taxon>Flavobacteriia</taxon>
        <taxon>Flavobacteriales</taxon>
        <taxon>Weeksellaceae</taxon>
        <taxon>Chryseobacterium group</taxon>
        <taxon>Chryseobacterium</taxon>
    </lineage>
</organism>
<name>A0A239WV59_9FLAO</name>
<evidence type="ECO:0000256" key="1">
    <source>
        <dbReference type="SAM" id="Phobius"/>
    </source>
</evidence>
<protein>
    <submittedName>
        <fullName evidence="2">Uncharacterized protein</fullName>
    </submittedName>
</protein>
<keyword evidence="1" id="KW-0472">Membrane</keyword>
<keyword evidence="3" id="KW-1185">Reference proteome</keyword>
<dbReference type="Proteomes" id="UP000215196">
    <property type="component" value="Chromosome 1"/>
</dbReference>
<evidence type="ECO:0000313" key="2">
    <source>
        <dbReference type="EMBL" id="SNV38139.1"/>
    </source>
</evidence>
<gene>
    <name evidence="2" type="ORF">SAMEA4412677_00750</name>
</gene>
<reference evidence="2 3" key="1">
    <citation type="submission" date="2017-06" db="EMBL/GenBank/DDBJ databases">
        <authorList>
            <consortium name="Pathogen Informatics"/>
        </authorList>
    </citation>
    <scope>NUCLEOTIDE SEQUENCE [LARGE SCALE GENOMIC DNA]</scope>
    <source>
        <strain evidence="2 3">NCTC13490</strain>
    </source>
</reference>
<accession>A0A239WV59</accession>
<keyword evidence="1" id="KW-1133">Transmembrane helix</keyword>
<evidence type="ECO:0000313" key="3">
    <source>
        <dbReference type="Proteomes" id="UP000215196"/>
    </source>
</evidence>
<dbReference type="RefSeq" id="WP_157727360.1">
    <property type="nucleotide sequence ID" value="NZ_LT906465.1"/>
</dbReference>
<dbReference type="AlphaFoldDB" id="A0A239WV59"/>
<keyword evidence="1" id="KW-0812">Transmembrane</keyword>
<proteinExistence type="predicted"/>